<keyword evidence="3" id="KW-1185">Reference proteome</keyword>
<dbReference type="OrthoDB" id="7391570at2"/>
<feature type="domain" description="Zinc finger CHCC-type" evidence="1">
    <location>
        <begin position="16"/>
        <end position="50"/>
    </location>
</feature>
<sequence length="62" mass="6459">MTAMQPTETIPVETATVGCDGGGGALGHPLVYLTLDQDGQVECPYCSRAFKLKEGVTLGHGH</sequence>
<dbReference type="RefSeq" id="WP_127002765.1">
    <property type="nucleotide sequence ID" value="NZ_CP173191.1"/>
</dbReference>
<keyword evidence="2" id="KW-0862">Zinc</keyword>
<evidence type="ECO:0000259" key="1">
    <source>
        <dbReference type="Pfam" id="PF10276"/>
    </source>
</evidence>
<dbReference type="AlphaFoldDB" id="A0A433J2M5"/>
<gene>
    <name evidence="2" type="ORF">EJ913_24250</name>
</gene>
<dbReference type="EMBL" id="RZIJ01000024">
    <property type="protein sequence ID" value="RUQ65961.1"/>
    <property type="molecule type" value="Genomic_DNA"/>
</dbReference>
<accession>A0A433J2M5</accession>
<organism evidence="2 3">
    <name type="scientific">Azospirillum doebereinerae</name>
    <dbReference type="NCBI Taxonomy" id="92933"/>
    <lineage>
        <taxon>Bacteria</taxon>
        <taxon>Pseudomonadati</taxon>
        <taxon>Pseudomonadota</taxon>
        <taxon>Alphaproteobacteria</taxon>
        <taxon>Rhodospirillales</taxon>
        <taxon>Azospirillaceae</taxon>
        <taxon>Azospirillum</taxon>
    </lineage>
</organism>
<comment type="caution">
    <text evidence="2">The sequence shown here is derived from an EMBL/GenBank/DDBJ whole genome shotgun (WGS) entry which is preliminary data.</text>
</comment>
<dbReference type="Gene3D" id="2.60.260.40">
    <property type="entry name" value="q5lls5 like domains"/>
    <property type="match status" value="1"/>
</dbReference>
<dbReference type="GO" id="GO:0008270">
    <property type="term" value="F:zinc ion binding"/>
    <property type="evidence" value="ECO:0007669"/>
    <property type="project" value="UniProtKB-KW"/>
</dbReference>
<proteinExistence type="predicted"/>
<evidence type="ECO:0000313" key="3">
    <source>
        <dbReference type="Proteomes" id="UP000280346"/>
    </source>
</evidence>
<dbReference type="InterPro" id="IPR019401">
    <property type="entry name" value="Znf_CHCC"/>
</dbReference>
<protein>
    <submittedName>
        <fullName evidence="2">Zinc-finger domain-containing protein</fullName>
    </submittedName>
</protein>
<evidence type="ECO:0000313" key="2">
    <source>
        <dbReference type="EMBL" id="RUQ65961.1"/>
    </source>
</evidence>
<keyword evidence="2" id="KW-0479">Metal-binding</keyword>
<dbReference type="Pfam" id="PF10276">
    <property type="entry name" value="zf-CHCC"/>
    <property type="match status" value="1"/>
</dbReference>
<keyword evidence="2" id="KW-0863">Zinc-finger</keyword>
<name>A0A433J2M5_9PROT</name>
<reference evidence="2 3" key="1">
    <citation type="submission" date="2018-12" db="EMBL/GenBank/DDBJ databases">
        <authorList>
            <person name="Yang Y."/>
        </authorList>
    </citation>
    <scope>NUCLEOTIDE SEQUENCE [LARGE SCALE GENOMIC DNA]</scope>
    <source>
        <strain evidence="2 3">GSF71</strain>
    </source>
</reference>
<dbReference type="Proteomes" id="UP000280346">
    <property type="component" value="Unassembled WGS sequence"/>
</dbReference>